<dbReference type="Proteomes" id="UP001299235">
    <property type="component" value="Unassembled WGS sequence"/>
</dbReference>
<organism evidence="2 3">
    <name type="scientific">Hominisplanchenecus faecis</name>
    <dbReference type="NCBI Taxonomy" id="2885351"/>
    <lineage>
        <taxon>Bacteria</taxon>
        <taxon>Bacillati</taxon>
        <taxon>Bacillota</taxon>
        <taxon>Clostridia</taxon>
        <taxon>Lachnospirales</taxon>
        <taxon>Lachnospiraceae</taxon>
        <taxon>Hominisplanchenecus</taxon>
    </lineage>
</organism>
<feature type="compositionally biased region" description="Gly residues" evidence="1">
    <location>
        <begin position="1"/>
        <end position="16"/>
    </location>
</feature>
<protein>
    <recommendedName>
        <fullName evidence="4">Tox-URI2 domain-containing protein</fullName>
    </recommendedName>
</protein>
<evidence type="ECO:0000313" key="3">
    <source>
        <dbReference type="Proteomes" id="UP001299235"/>
    </source>
</evidence>
<reference evidence="2 3" key="1">
    <citation type="submission" date="2021-10" db="EMBL/GenBank/DDBJ databases">
        <title>Anaerobic single-cell dispensing facilitates the cultivation of human gut bacteria.</title>
        <authorList>
            <person name="Afrizal A."/>
        </authorList>
    </citation>
    <scope>NUCLEOTIDE SEQUENCE [LARGE SCALE GENOMIC DNA]</scope>
    <source>
        <strain evidence="2 3">CLA-AA-H246</strain>
    </source>
</reference>
<evidence type="ECO:0008006" key="4">
    <source>
        <dbReference type="Google" id="ProtNLM"/>
    </source>
</evidence>
<name>A0ABS8EXF6_9FIRM</name>
<sequence length="130" mass="14451">MGGRGSNSNLGGGSGSGLKTTGLDVTHNGETTRYYFTSKDGQNYYQRGISGTPEPTPLNMSAKEFRQRVESNGATTKAVSNAEYKKAEKAYQKERDSRPDYELGIGLKDNSAYRRTARKNRVMNRVMKRK</sequence>
<gene>
    <name evidence="2" type="ORF">LKD42_09350</name>
</gene>
<evidence type="ECO:0000313" key="2">
    <source>
        <dbReference type="EMBL" id="MCC2149459.1"/>
    </source>
</evidence>
<comment type="caution">
    <text evidence="2">The sequence shown here is derived from an EMBL/GenBank/DDBJ whole genome shotgun (WGS) entry which is preliminary data.</text>
</comment>
<dbReference type="EMBL" id="JAJEQE010000030">
    <property type="protein sequence ID" value="MCC2149459.1"/>
    <property type="molecule type" value="Genomic_DNA"/>
</dbReference>
<evidence type="ECO:0000256" key="1">
    <source>
        <dbReference type="SAM" id="MobiDB-lite"/>
    </source>
</evidence>
<feature type="region of interest" description="Disordered" evidence="1">
    <location>
        <begin position="1"/>
        <end position="26"/>
    </location>
</feature>
<dbReference type="RefSeq" id="WP_173865743.1">
    <property type="nucleotide sequence ID" value="NZ_JAJEQE010000030.1"/>
</dbReference>
<keyword evidence="3" id="KW-1185">Reference proteome</keyword>
<proteinExistence type="predicted"/>
<accession>A0ABS8EXF6</accession>